<reference evidence="9" key="1">
    <citation type="journal article" date="2023" name="Genome Biol. Evol.">
        <title>First Whole Genome Sequence and Flow Cytometry Genome Size Data for the Lichen-Forming Fungus Ramalina farinacea (Ascomycota).</title>
        <authorList>
            <person name="Llewellyn T."/>
            <person name="Mian S."/>
            <person name="Hill R."/>
            <person name="Leitch I.J."/>
            <person name="Gaya E."/>
        </authorList>
    </citation>
    <scope>NUCLEOTIDE SEQUENCE</scope>
    <source>
        <strain evidence="9">LIQ254RAFAR</strain>
    </source>
</reference>
<dbReference type="InterPro" id="IPR013149">
    <property type="entry name" value="ADH-like_C"/>
</dbReference>
<dbReference type="Pfam" id="PF08240">
    <property type="entry name" value="ADH_N"/>
    <property type="match status" value="1"/>
</dbReference>
<evidence type="ECO:0000256" key="5">
    <source>
        <dbReference type="ARBA" id="ARBA00023002"/>
    </source>
</evidence>
<dbReference type="GO" id="GO:0005737">
    <property type="term" value="C:cytoplasm"/>
    <property type="evidence" value="ECO:0007669"/>
    <property type="project" value="TreeGrafter"/>
</dbReference>
<comment type="similarity">
    <text evidence="2 6">Belongs to the zinc-containing alcohol dehydrogenase family.</text>
</comment>
<dbReference type="Proteomes" id="UP001161017">
    <property type="component" value="Unassembled WGS sequence"/>
</dbReference>
<gene>
    <name evidence="9" type="ORF">OHK93_005838</name>
</gene>
<keyword evidence="5" id="KW-0560">Oxidoreductase</keyword>
<comment type="caution">
    <text evidence="9">The sequence shown here is derived from an EMBL/GenBank/DDBJ whole genome shotgun (WGS) entry which is preliminary data.</text>
</comment>
<dbReference type="GO" id="GO:0008270">
    <property type="term" value="F:zinc ion binding"/>
    <property type="evidence" value="ECO:0007669"/>
    <property type="project" value="InterPro"/>
</dbReference>
<evidence type="ECO:0000256" key="6">
    <source>
        <dbReference type="RuleBase" id="RU361277"/>
    </source>
</evidence>
<dbReference type="InterPro" id="IPR011032">
    <property type="entry name" value="GroES-like_sf"/>
</dbReference>
<evidence type="ECO:0008006" key="11">
    <source>
        <dbReference type="Google" id="ProtNLM"/>
    </source>
</evidence>
<proteinExistence type="inferred from homology"/>
<dbReference type="GO" id="GO:0000721">
    <property type="term" value="F:(R,R)-butanediol dehydrogenase activity"/>
    <property type="evidence" value="ECO:0007669"/>
    <property type="project" value="TreeGrafter"/>
</dbReference>
<sequence>MPITPHPITNEQVPLTLGHEFSGSIEEIGEDVNDLKIGDRVTIQPIIYDGTCEACKEGYINCCDKNGFVGLSGWGGGLSEHVVIPRKAVFKIPESMSMEVAGDLRPRHTVGWHAVNVSPFKKGHSALILGGGPIGLAVIQALLARGADKIIVSEVSTRRSQFAKDFGAHYVVNPTKEEVNKAVREINGGEGVDVVFDAAGVQAALDSAVLALKARGTYINIAVWKERATLVPNQFLFRRMKPEGMITKKIKMDEVVEEGFEALIRDKDNQVKILIDAEA</sequence>
<dbReference type="InterPro" id="IPR013154">
    <property type="entry name" value="ADH-like_N"/>
</dbReference>
<evidence type="ECO:0000313" key="9">
    <source>
        <dbReference type="EMBL" id="MDI1486606.1"/>
    </source>
</evidence>
<evidence type="ECO:0000313" key="10">
    <source>
        <dbReference type="Proteomes" id="UP001161017"/>
    </source>
</evidence>
<name>A0AA43QHE7_9LECA</name>
<evidence type="ECO:0000256" key="4">
    <source>
        <dbReference type="ARBA" id="ARBA00022833"/>
    </source>
</evidence>
<dbReference type="SUPFAM" id="SSF50129">
    <property type="entry name" value="GroES-like"/>
    <property type="match status" value="1"/>
</dbReference>
<dbReference type="Pfam" id="PF00107">
    <property type="entry name" value="ADH_zinc_N"/>
    <property type="match status" value="1"/>
</dbReference>
<evidence type="ECO:0000259" key="8">
    <source>
        <dbReference type="Pfam" id="PF08240"/>
    </source>
</evidence>
<keyword evidence="10" id="KW-1185">Reference proteome</keyword>
<keyword evidence="4 6" id="KW-0862">Zinc</keyword>
<dbReference type="GO" id="GO:0034079">
    <property type="term" value="P:butanediol biosynthetic process"/>
    <property type="evidence" value="ECO:0007669"/>
    <property type="project" value="TreeGrafter"/>
</dbReference>
<dbReference type="PANTHER" id="PTHR43161">
    <property type="entry name" value="SORBITOL DEHYDROGENASE"/>
    <property type="match status" value="1"/>
</dbReference>
<feature type="domain" description="Alcohol dehydrogenase-like N-terminal" evidence="8">
    <location>
        <begin position="10"/>
        <end position="94"/>
    </location>
</feature>
<dbReference type="Gene3D" id="3.90.180.10">
    <property type="entry name" value="Medium-chain alcohol dehydrogenases, catalytic domain"/>
    <property type="match status" value="1"/>
</dbReference>
<dbReference type="Gene3D" id="3.40.50.720">
    <property type="entry name" value="NAD(P)-binding Rossmann-like Domain"/>
    <property type="match status" value="1"/>
</dbReference>
<feature type="domain" description="Alcohol dehydrogenase-like C-terminal" evidence="7">
    <location>
        <begin position="133"/>
        <end position="249"/>
    </location>
</feature>
<dbReference type="InterPro" id="IPR036291">
    <property type="entry name" value="NAD(P)-bd_dom_sf"/>
</dbReference>
<keyword evidence="3 6" id="KW-0479">Metal-binding</keyword>
<comment type="cofactor">
    <cofactor evidence="1 6">
        <name>Zn(2+)</name>
        <dbReference type="ChEBI" id="CHEBI:29105"/>
    </cofactor>
</comment>
<dbReference type="AlphaFoldDB" id="A0AA43QHE7"/>
<evidence type="ECO:0000259" key="7">
    <source>
        <dbReference type="Pfam" id="PF00107"/>
    </source>
</evidence>
<evidence type="ECO:0000256" key="2">
    <source>
        <dbReference type="ARBA" id="ARBA00008072"/>
    </source>
</evidence>
<protein>
    <recommendedName>
        <fullName evidence="11">Enoyl reductase (ER) domain-containing protein</fullName>
    </recommendedName>
</protein>
<organism evidence="9 10">
    <name type="scientific">Ramalina farinacea</name>
    <dbReference type="NCBI Taxonomy" id="258253"/>
    <lineage>
        <taxon>Eukaryota</taxon>
        <taxon>Fungi</taxon>
        <taxon>Dikarya</taxon>
        <taxon>Ascomycota</taxon>
        <taxon>Pezizomycotina</taxon>
        <taxon>Lecanoromycetes</taxon>
        <taxon>OSLEUM clade</taxon>
        <taxon>Lecanoromycetidae</taxon>
        <taxon>Lecanorales</taxon>
        <taxon>Lecanorineae</taxon>
        <taxon>Ramalinaceae</taxon>
        <taxon>Ramalina</taxon>
    </lineage>
</organism>
<evidence type="ECO:0000256" key="3">
    <source>
        <dbReference type="ARBA" id="ARBA00022723"/>
    </source>
</evidence>
<accession>A0AA43QHE7</accession>
<dbReference type="PROSITE" id="PS00059">
    <property type="entry name" value="ADH_ZINC"/>
    <property type="match status" value="1"/>
</dbReference>
<dbReference type="EMBL" id="JAPUFD010000003">
    <property type="protein sequence ID" value="MDI1486606.1"/>
    <property type="molecule type" value="Genomic_DNA"/>
</dbReference>
<dbReference type="SUPFAM" id="SSF51735">
    <property type="entry name" value="NAD(P)-binding Rossmann-fold domains"/>
    <property type="match status" value="1"/>
</dbReference>
<evidence type="ECO:0000256" key="1">
    <source>
        <dbReference type="ARBA" id="ARBA00001947"/>
    </source>
</evidence>
<dbReference type="PANTHER" id="PTHR43161:SF23">
    <property type="entry name" value="(R,R)-BUTANEDIOL DEHYDROGENASE-RELATED"/>
    <property type="match status" value="1"/>
</dbReference>
<dbReference type="InterPro" id="IPR002328">
    <property type="entry name" value="ADH_Zn_CS"/>
</dbReference>